<feature type="region of interest" description="C" evidence="8">
    <location>
        <begin position="546"/>
        <end position="623"/>
    </location>
</feature>
<dbReference type="NCBIfam" id="NF003555">
    <property type="entry name" value="PRK05218.1"/>
    <property type="match status" value="1"/>
</dbReference>
<proteinExistence type="inferred from homology"/>
<evidence type="ECO:0000256" key="8">
    <source>
        <dbReference type="HAMAP-Rule" id="MF_00505"/>
    </source>
</evidence>
<feature type="binding site" evidence="9">
    <location>
        <position position="44"/>
    </location>
    <ligand>
        <name>ATP</name>
        <dbReference type="ChEBI" id="CHEBI:30616"/>
    </ligand>
</feature>
<keyword evidence="13" id="KW-1185">Reference proteome</keyword>
<reference evidence="13" key="1">
    <citation type="submission" date="2016-10" db="EMBL/GenBank/DDBJ databases">
        <authorList>
            <person name="Varghese N."/>
            <person name="Submissions S."/>
        </authorList>
    </citation>
    <scope>NUCLEOTIDE SEQUENCE [LARGE SCALE GENOMIC DNA]</scope>
    <source>
        <strain evidence="13">DSM 3669</strain>
    </source>
</reference>
<gene>
    <name evidence="8" type="primary">htpG</name>
    <name evidence="12" type="ORF">SAMN05660706_12824</name>
</gene>
<keyword evidence="6 8" id="KW-0346">Stress response</keyword>
<dbReference type="InterPro" id="IPR019805">
    <property type="entry name" value="Heat_shock_protein_90_CS"/>
</dbReference>
<feature type="binding site" evidence="9">
    <location>
        <position position="179"/>
    </location>
    <ligand>
        <name>ATP</name>
        <dbReference type="ChEBI" id="CHEBI:30616"/>
    </ligand>
</feature>
<feature type="region of interest" description="A; substrate-binding" evidence="8">
    <location>
        <begin position="1"/>
        <end position="329"/>
    </location>
</feature>
<dbReference type="Pfam" id="PF13589">
    <property type="entry name" value="HATPase_c_3"/>
    <property type="match status" value="1"/>
</dbReference>
<dbReference type="Pfam" id="PF00183">
    <property type="entry name" value="HSP90"/>
    <property type="match status" value="1"/>
</dbReference>
<evidence type="ECO:0000256" key="7">
    <source>
        <dbReference type="ARBA" id="ARBA00023186"/>
    </source>
</evidence>
<dbReference type="InterPro" id="IPR003594">
    <property type="entry name" value="HATPase_dom"/>
</dbReference>
<keyword evidence="7 8" id="KW-0143">Chaperone</keyword>
<dbReference type="STRING" id="39060.SAMN05660706_12824"/>
<dbReference type="GO" id="GO:0051082">
    <property type="term" value="F:unfolded protein binding"/>
    <property type="evidence" value="ECO:0007669"/>
    <property type="project" value="UniProtKB-UniRule"/>
</dbReference>
<dbReference type="InterPro" id="IPR020575">
    <property type="entry name" value="Hsp90_N"/>
</dbReference>
<dbReference type="FunFam" id="3.40.50.11260:FF:000004">
    <property type="entry name" value="Heat shock protein 75 mitochondrial"/>
    <property type="match status" value="1"/>
</dbReference>
<dbReference type="Gene3D" id="3.30.565.10">
    <property type="entry name" value="Histidine kinase-like ATPase, C-terminal domain"/>
    <property type="match status" value="1"/>
</dbReference>
<dbReference type="Proteomes" id="UP000199584">
    <property type="component" value="Unassembled WGS sequence"/>
</dbReference>
<keyword evidence="5 8" id="KW-0067">ATP-binding</keyword>
<keyword evidence="3 8" id="KW-0963">Cytoplasm</keyword>
<dbReference type="OrthoDB" id="9802640at2"/>
<comment type="subunit">
    <text evidence="8">Homodimer.</text>
</comment>
<feature type="compositionally biased region" description="Acidic residues" evidence="10">
    <location>
        <begin position="478"/>
        <end position="487"/>
    </location>
</feature>
<dbReference type="SMART" id="SM00387">
    <property type="entry name" value="HATPase_c"/>
    <property type="match status" value="1"/>
</dbReference>
<protein>
    <recommendedName>
        <fullName evidence="8">Chaperone protein HtpG</fullName>
    </recommendedName>
    <alternativeName>
        <fullName evidence="8">Heat shock protein HtpG</fullName>
    </alternativeName>
    <alternativeName>
        <fullName evidence="8">High temperature protein G</fullName>
    </alternativeName>
</protein>
<dbReference type="GO" id="GO:0016887">
    <property type="term" value="F:ATP hydrolysis activity"/>
    <property type="evidence" value="ECO:0007669"/>
    <property type="project" value="InterPro"/>
</dbReference>
<evidence type="ECO:0000256" key="5">
    <source>
        <dbReference type="ARBA" id="ARBA00022840"/>
    </source>
</evidence>
<evidence type="ECO:0000256" key="1">
    <source>
        <dbReference type="ARBA" id="ARBA00004496"/>
    </source>
</evidence>
<feature type="binding site" evidence="9">
    <location>
        <begin position="128"/>
        <end position="133"/>
    </location>
    <ligand>
        <name>ATP</name>
        <dbReference type="ChEBI" id="CHEBI:30616"/>
    </ligand>
</feature>
<dbReference type="SUPFAM" id="SSF55874">
    <property type="entry name" value="ATPase domain of HSP90 chaperone/DNA topoisomerase II/histidine kinase"/>
    <property type="match status" value="1"/>
</dbReference>
<dbReference type="GO" id="GO:0005737">
    <property type="term" value="C:cytoplasm"/>
    <property type="evidence" value="ECO:0007669"/>
    <property type="project" value="UniProtKB-SubCell"/>
</dbReference>
<dbReference type="SUPFAM" id="SSF110942">
    <property type="entry name" value="HSP90 C-terminal domain"/>
    <property type="match status" value="1"/>
</dbReference>
<evidence type="ECO:0000256" key="9">
    <source>
        <dbReference type="PIRSR" id="PIRSR002583-1"/>
    </source>
</evidence>
<dbReference type="FunFam" id="3.30.565.10:FF:000009">
    <property type="entry name" value="Molecular chaperone HtpG"/>
    <property type="match status" value="1"/>
</dbReference>
<feature type="binding site" evidence="9">
    <location>
        <position position="329"/>
    </location>
    <ligand>
        <name>ATP</name>
        <dbReference type="ChEBI" id="CHEBI:30616"/>
    </ligand>
</feature>
<dbReference type="HAMAP" id="MF_00505">
    <property type="entry name" value="HSP90"/>
    <property type="match status" value="1"/>
</dbReference>
<feature type="domain" description="Histidine kinase/HSP90-like ATPase" evidence="11">
    <location>
        <begin position="33"/>
        <end position="189"/>
    </location>
</feature>
<dbReference type="GO" id="GO:0140662">
    <property type="term" value="F:ATP-dependent protein folding chaperone"/>
    <property type="evidence" value="ECO:0007669"/>
    <property type="project" value="InterPro"/>
</dbReference>
<dbReference type="Gene3D" id="3.30.230.80">
    <property type="match status" value="1"/>
</dbReference>
<dbReference type="InterPro" id="IPR036890">
    <property type="entry name" value="HATPase_C_sf"/>
</dbReference>
<feature type="binding site" evidence="9">
    <location>
        <position position="40"/>
    </location>
    <ligand>
        <name>ATP</name>
        <dbReference type="ChEBI" id="CHEBI:30616"/>
    </ligand>
</feature>
<dbReference type="CDD" id="cd16927">
    <property type="entry name" value="HATPase_Hsp90-like"/>
    <property type="match status" value="1"/>
</dbReference>
<name>A0A1I6E719_9FIRM</name>
<evidence type="ECO:0000256" key="2">
    <source>
        <dbReference type="ARBA" id="ARBA00008239"/>
    </source>
</evidence>
<dbReference type="PIRSF" id="PIRSF002583">
    <property type="entry name" value="Hsp90"/>
    <property type="match status" value="1"/>
</dbReference>
<dbReference type="PANTHER" id="PTHR11528">
    <property type="entry name" value="HEAT SHOCK PROTEIN 90 FAMILY MEMBER"/>
    <property type="match status" value="1"/>
</dbReference>
<evidence type="ECO:0000256" key="4">
    <source>
        <dbReference type="ARBA" id="ARBA00022741"/>
    </source>
</evidence>
<feature type="binding site" evidence="9">
    <location>
        <position position="99"/>
    </location>
    <ligand>
        <name>ATP</name>
        <dbReference type="ChEBI" id="CHEBI:30616"/>
    </ligand>
</feature>
<feature type="region of interest" description="Disordered" evidence="10">
    <location>
        <begin position="476"/>
        <end position="495"/>
    </location>
</feature>
<evidence type="ECO:0000313" key="13">
    <source>
        <dbReference type="Proteomes" id="UP000199584"/>
    </source>
</evidence>
<feature type="binding site" evidence="9">
    <location>
        <position position="91"/>
    </location>
    <ligand>
        <name>ATP</name>
        <dbReference type="ChEBI" id="CHEBI:30616"/>
    </ligand>
</feature>
<evidence type="ECO:0000256" key="3">
    <source>
        <dbReference type="ARBA" id="ARBA00022490"/>
    </source>
</evidence>
<dbReference type="EMBL" id="FOYM01000028">
    <property type="protein sequence ID" value="SFR13550.1"/>
    <property type="molecule type" value="Genomic_DNA"/>
</dbReference>
<evidence type="ECO:0000256" key="6">
    <source>
        <dbReference type="ARBA" id="ARBA00023016"/>
    </source>
</evidence>
<comment type="function">
    <text evidence="8">Molecular chaperone. Has ATPase activity.</text>
</comment>
<dbReference type="AlphaFoldDB" id="A0A1I6E719"/>
<dbReference type="Gene3D" id="1.20.120.790">
    <property type="entry name" value="Heat shock protein 90, C-terminal domain"/>
    <property type="match status" value="1"/>
</dbReference>
<dbReference type="GO" id="GO:0005524">
    <property type="term" value="F:ATP binding"/>
    <property type="evidence" value="ECO:0007669"/>
    <property type="project" value="UniProtKB-UniRule"/>
</dbReference>
<feature type="binding site" evidence="9">
    <location>
        <begin position="106"/>
        <end position="107"/>
    </location>
    <ligand>
        <name>ATP</name>
        <dbReference type="ChEBI" id="CHEBI:30616"/>
    </ligand>
</feature>
<comment type="similarity">
    <text evidence="2 8">Belongs to the heat shock protein 90 family.</text>
</comment>
<sequence>MVAEAVAKQRETREFQAEVRQMLDIVINSLYTDREIFLRELVSNSADALEKFRYRSITDKDIIDADLPLEITIEVNDKEKMLTISDTGIGMTREELVENLGTIAHSGSRAFLRHLGEAGKHDVNLIGQFGVGFYSAFMVAKRVRVLTRSYKPGAEGCEWVSDGVGSYSIGPAEGLQRGTKIVLELKDNAGEFASTDNVKRIIKRYSNFVPFPIILNGEKVNTIQAIWTRNKNEIKDEEYTEFYKFIANAYDEPLYRLHFSADAPLAINALLFVPQENFERFGFGKMEPGVSLYCRKVMLQQNAEGLLPEWLRFVKGVVDSEDLPINISRETMQDSALVAKLRKVITGRFIKFLGEQAKSDPDKYAQFWKKFGIFLKEGAAADYTYNKDIAPLLRFESSKSEPGKLVSLDDYTGRMQDGQKNIYYINGPNREFIEAGPYLEAFKLRDIEVLYTHEPVDDFVLSNLAEYQGKKLVSADQAELDLPEPSEDEKQREEGMDSLELRNLTAWMKQTLGDRVNEVRESKRLVESPALLINLDGAMTSSMQRVMQMLNKDVGNIGGKALEINPRHKVIKGLAALREKDEEFAKLALEQVYDNAVIAAGLVVDSRNMVDRMYRILERALTE</sequence>
<organism evidence="12 13">
    <name type="scientific">Desulfoscipio geothermicus DSM 3669</name>
    <dbReference type="NCBI Taxonomy" id="1121426"/>
    <lineage>
        <taxon>Bacteria</taxon>
        <taxon>Bacillati</taxon>
        <taxon>Bacillota</taxon>
        <taxon>Clostridia</taxon>
        <taxon>Eubacteriales</taxon>
        <taxon>Desulfallaceae</taxon>
        <taxon>Desulfoscipio</taxon>
    </lineage>
</organism>
<dbReference type="InterPro" id="IPR020568">
    <property type="entry name" value="Ribosomal_Su5_D2-typ_SF"/>
</dbReference>
<dbReference type="FunFam" id="3.30.230.80:FF:000004">
    <property type="entry name" value="Heat shock protein 75 kDa"/>
    <property type="match status" value="1"/>
</dbReference>
<evidence type="ECO:0000313" key="12">
    <source>
        <dbReference type="EMBL" id="SFR13550.1"/>
    </source>
</evidence>
<keyword evidence="4 8" id="KW-0547">Nucleotide-binding</keyword>
<feature type="binding site" evidence="9">
    <location>
        <position position="86"/>
    </location>
    <ligand>
        <name>ATP</name>
        <dbReference type="ChEBI" id="CHEBI:30616"/>
    </ligand>
</feature>
<feature type="region of interest" description="B" evidence="8">
    <location>
        <begin position="330"/>
        <end position="545"/>
    </location>
</feature>
<dbReference type="RefSeq" id="WP_092486075.1">
    <property type="nucleotide sequence ID" value="NZ_FOYM01000028.1"/>
</dbReference>
<dbReference type="PROSITE" id="PS00298">
    <property type="entry name" value="HSP90"/>
    <property type="match status" value="1"/>
</dbReference>
<evidence type="ECO:0000256" key="10">
    <source>
        <dbReference type="SAM" id="MobiDB-lite"/>
    </source>
</evidence>
<evidence type="ECO:0000259" key="11">
    <source>
        <dbReference type="SMART" id="SM00387"/>
    </source>
</evidence>
<comment type="subcellular location">
    <subcellularLocation>
        <location evidence="1 8">Cytoplasm</location>
    </subcellularLocation>
</comment>
<dbReference type="SUPFAM" id="SSF54211">
    <property type="entry name" value="Ribosomal protein S5 domain 2-like"/>
    <property type="match status" value="1"/>
</dbReference>
<dbReference type="InterPro" id="IPR001404">
    <property type="entry name" value="Hsp90_fam"/>
</dbReference>
<dbReference type="Gene3D" id="3.40.50.11260">
    <property type="match status" value="1"/>
</dbReference>
<dbReference type="InterPro" id="IPR037196">
    <property type="entry name" value="HSP90_C"/>
</dbReference>
<dbReference type="PRINTS" id="PR00775">
    <property type="entry name" value="HEATSHOCK90"/>
</dbReference>
<accession>A0A1I6E719</accession>